<feature type="transmembrane region" description="Helical" evidence="3">
    <location>
        <begin position="260"/>
        <end position="281"/>
    </location>
</feature>
<keyword evidence="3" id="KW-1133">Transmembrane helix</keyword>
<keyword evidence="3" id="KW-0812">Transmembrane</keyword>
<accession>A0ABS4IXW2</accession>
<name>A0ABS4IXW2_9BACL</name>
<keyword evidence="2 3" id="KW-0472">Membrane</keyword>
<keyword evidence="5" id="KW-1185">Reference proteome</keyword>
<protein>
    <submittedName>
        <fullName evidence="4">Spore germination protein KA</fullName>
    </submittedName>
</protein>
<feature type="transmembrane region" description="Helical" evidence="3">
    <location>
        <begin position="301"/>
        <end position="320"/>
    </location>
</feature>
<dbReference type="Proteomes" id="UP001519287">
    <property type="component" value="Unassembled WGS sequence"/>
</dbReference>
<dbReference type="PANTHER" id="PTHR22550:SF5">
    <property type="entry name" value="LEUCINE ZIPPER PROTEIN 4"/>
    <property type="match status" value="1"/>
</dbReference>
<evidence type="ECO:0000256" key="3">
    <source>
        <dbReference type="SAM" id="Phobius"/>
    </source>
</evidence>
<feature type="transmembrane region" description="Helical" evidence="3">
    <location>
        <begin position="394"/>
        <end position="416"/>
    </location>
</feature>
<dbReference type="PANTHER" id="PTHR22550">
    <property type="entry name" value="SPORE GERMINATION PROTEIN"/>
    <property type="match status" value="1"/>
</dbReference>
<dbReference type="EMBL" id="JAGGLB010000013">
    <property type="protein sequence ID" value="MBP1992419.1"/>
    <property type="molecule type" value="Genomic_DNA"/>
</dbReference>
<comment type="caution">
    <text evidence="4">The sequence shown here is derived from an EMBL/GenBank/DDBJ whole genome shotgun (WGS) entry which is preliminary data.</text>
</comment>
<sequence>MSESKSELFFQSSLADKVSYLSSKMGHSSDLVSRILFIGESRQIQAAIIFVAGLIDSKVIGNAIESLLENKYAQEFKANDWFQDDLPDLLQYISLPVGGIRNLYEISSLFEAMLSGEAILVFDGHTGCLALNTKGGEERSIEEPSTQTVVRGPREGFTENLNTNTALVRRKIKNENLWLEKKIIGTVTKTDVALMYIEGIADKKVVEEARIRLDRIDIDGILESGYIEEMIQDETYTPFPTIMNSERPDVVAAALLEGRIAIFIDGTPFVLLIPALFIQFFQAAEDYYQRYDYGIIRLLRFLTFFIALLGPAMYIAITTFHQETLPTPLLISLAAQREGIPFPAFVEALIMEVTFEILREAGVRMPRAVGQAVSIVGALVLGDAAVQAGLVSPAMVIVVSLTALSNLVIPAFNLAISIRVLRFAIMLLAASFGLFGISAALIGIVLHLCSLRSFGVPFMSPFAPFIWNEQRDTLIRLPIWMMHTRPRFIGKKNKVREHNSAPKKPSPS</sequence>
<dbReference type="RefSeq" id="WP_245375672.1">
    <property type="nucleotide sequence ID" value="NZ_JAGGLB010000013.1"/>
</dbReference>
<dbReference type="InterPro" id="IPR050768">
    <property type="entry name" value="UPF0353/GerABKA_families"/>
</dbReference>
<feature type="transmembrane region" description="Helical" evidence="3">
    <location>
        <begin position="423"/>
        <end position="448"/>
    </location>
</feature>
<dbReference type="PIRSF" id="PIRSF005690">
    <property type="entry name" value="GerBA"/>
    <property type="match status" value="1"/>
</dbReference>
<evidence type="ECO:0000313" key="5">
    <source>
        <dbReference type="Proteomes" id="UP001519287"/>
    </source>
</evidence>
<evidence type="ECO:0000256" key="1">
    <source>
        <dbReference type="ARBA" id="ARBA00005278"/>
    </source>
</evidence>
<dbReference type="Pfam" id="PF03323">
    <property type="entry name" value="GerA"/>
    <property type="match status" value="1"/>
</dbReference>
<dbReference type="InterPro" id="IPR004995">
    <property type="entry name" value="Spore_Ger"/>
</dbReference>
<gene>
    <name evidence="4" type="ORF">J2Z66_004027</name>
</gene>
<proteinExistence type="inferred from homology"/>
<comment type="similarity">
    <text evidence="1">Belongs to the GerABKA family.</text>
</comment>
<organism evidence="4 5">
    <name type="scientific">Paenibacillus eucommiae</name>
    <dbReference type="NCBI Taxonomy" id="1355755"/>
    <lineage>
        <taxon>Bacteria</taxon>
        <taxon>Bacillati</taxon>
        <taxon>Bacillota</taxon>
        <taxon>Bacilli</taxon>
        <taxon>Bacillales</taxon>
        <taxon>Paenibacillaceae</taxon>
        <taxon>Paenibacillus</taxon>
    </lineage>
</organism>
<evidence type="ECO:0000256" key="2">
    <source>
        <dbReference type="ARBA" id="ARBA00023136"/>
    </source>
</evidence>
<evidence type="ECO:0000313" key="4">
    <source>
        <dbReference type="EMBL" id="MBP1992419.1"/>
    </source>
</evidence>
<reference evidence="4 5" key="1">
    <citation type="submission" date="2021-03" db="EMBL/GenBank/DDBJ databases">
        <title>Genomic Encyclopedia of Type Strains, Phase IV (KMG-IV): sequencing the most valuable type-strain genomes for metagenomic binning, comparative biology and taxonomic classification.</title>
        <authorList>
            <person name="Goeker M."/>
        </authorList>
    </citation>
    <scope>NUCLEOTIDE SEQUENCE [LARGE SCALE GENOMIC DNA]</scope>
    <source>
        <strain evidence="4 5">DSM 26048</strain>
    </source>
</reference>